<evidence type="ECO:0000313" key="5">
    <source>
        <dbReference type="Proteomes" id="UP000001062"/>
    </source>
</evidence>
<comment type="similarity">
    <text evidence="2">Belongs to the AB hydrolase superfamily. Hydrolase RutD family.</text>
</comment>
<dbReference type="Proteomes" id="UP000001062">
    <property type="component" value="Chromosome"/>
</dbReference>
<dbReference type="AlphaFoldDB" id="F2JWG4"/>
<dbReference type="InterPro" id="IPR000073">
    <property type="entry name" value="AB_hydrolase_1"/>
</dbReference>
<comment type="catalytic activity">
    <reaction evidence="2">
        <text>carbamate + 2 H(+) = NH4(+) + CO2</text>
        <dbReference type="Rhea" id="RHEA:15649"/>
        <dbReference type="ChEBI" id="CHEBI:13941"/>
        <dbReference type="ChEBI" id="CHEBI:15378"/>
        <dbReference type="ChEBI" id="CHEBI:16526"/>
        <dbReference type="ChEBI" id="CHEBI:28938"/>
    </reaction>
</comment>
<dbReference type="HOGENOM" id="CLU_020336_50_1_6"/>
<dbReference type="PRINTS" id="PR00111">
    <property type="entry name" value="ABHYDROLASE"/>
</dbReference>
<keyword evidence="5" id="KW-1185">Reference proteome</keyword>
<evidence type="ECO:0000259" key="3">
    <source>
        <dbReference type="Pfam" id="PF00561"/>
    </source>
</evidence>
<dbReference type="PATRIC" id="fig|717774.3.peg.1415"/>
<protein>
    <recommendedName>
        <fullName evidence="2">Putative carbamate hydrolase RutD</fullName>
        <ecNumber evidence="2">3.5.1.-</ecNumber>
    </recommendedName>
    <alternativeName>
        <fullName evidence="2">Aminohydrolase</fullName>
    </alternativeName>
</protein>
<dbReference type="Gene3D" id="3.40.50.1820">
    <property type="entry name" value="alpha/beta hydrolase"/>
    <property type="match status" value="1"/>
</dbReference>
<gene>
    <name evidence="2" type="primary">rutD</name>
    <name evidence="4" type="ordered locus">Marme_1364</name>
</gene>
<evidence type="ECO:0000256" key="1">
    <source>
        <dbReference type="ARBA" id="ARBA00022801"/>
    </source>
</evidence>
<dbReference type="EMBL" id="CP002583">
    <property type="protein sequence ID" value="ADZ90637.1"/>
    <property type="molecule type" value="Genomic_DNA"/>
</dbReference>
<dbReference type="NCBIfam" id="TIGR03611">
    <property type="entry name" value="RutD"/>
    <property type="match status" value="1"/>
</dbReference>
<dbReference type="STRING" id="717774.Marme_1364"/>
<dbReference type="eggNOG" id="COG0596">
    <property type="taxonomic scope" value="Bacteria"/>
</dbReference>
<dbReference type="PANTHER" id="PTHR43433">
    <property type="entry name" value="HYDROLASE, ALPHA/BETA FOLD FAMILY PROTEIN"/>
    <property type="match status" value="1"/>
</dbReference>
<organism evidence="4 5">
    <name type="scientific">Marinomonas mediterranea (strain ATCC 700492 / JCM 21426 / NBRC 103028 / MMB-1)</name>
    <dbReference type="NCBI Taxonomy" id="717774"/>
    <lineage>
        <taxon>Bacteria</taxon>
        <taxon>Pseudomonadati</taxon>
        <taxon>Pseudomonadota</taxon>
        <taxon>Gammaproteobacteria</taxon>
        <taxon>Oceanospirillales</taxon>
        <taxon>Oceanospirillaceae</taxon>
        <taxon>Marinomonas</taxon>
    </lineage>
</organism>
<evidence type="ECO:0000256" key="2">
    <source>
        <dbReference type="HAMAP-Rule" id="MF_00832"/>
    </source>
</evidence>
<dbReference type="InterPro" id="IPR019913">
    <property type="entry name" value="Pyrimidine_utilisation_RutD"/>
</dbReference>
<keyword evidence="1 2" id="KW-0378">Hydrolase</keyword>
<dbReference type="InterPro" id="IPR050471">
    <property type="entry name" value="AB_hydrolase"/>
</dbReference>
<comment type="function">
    <text evidence="2">Involved in pyrimidine catabolism. May facilitate the hydrolysis of carbamate, a reaction that can also occur spontaneously.</text>
</comment>
<feature type="domain" description="AB hydrolase-1" evidence="3">
    <location>
        <begin position="15"/>
        <end position="125"/>
    </location>
</feature>
<dbReference type="OrthoDB" id="9804723at2"/>
<dbReference type="KEGG" id="mme:Marme_1364"/>
<dbReference type="GO" id="GO:0019740">
    <property type="term" value="P:nitrogen utilization"/>
    <property type="evidence" value="ECO:0007669"/>
    <property type="project" value="UniProtKB-UniRule"/>
</dbReference>
<proteinExistence type="inferred from homology"/>
<name>F2JWG4_MARM1</name>
<dbReference type="SUPFAM" id="SSF53474">
    <property type="entry name" value="alpha/beta-Hydrolases"/>
    <property type="match status" value="1"/>
</dbReference>
<evidence type="ECO:0000313" key="4">
    <source>
        <dbReference type="EMBL" id="ADZ90637.1"/>
    </source>
</evidence>
<dbReference type="PANTHER" id="PTHR43433:SF5">
    <property type="entry name" value="AB HYDROLASE-1 DOMAIN-CONTAINING PROTEIN"/>
    <property type="match status" value="1"/>
</dbReference>
<dbReference type="EC" id="3.5.1.-" evidence="2"/>
<sequence length="258" mass="28504">MYFEVLGSTDPSAQTVVLSSGLGGSANFWKPQLSELTQLYRVVVYDQLGTGRSPAVLPDQYRISNMADELLELLDHAGIQTCHVVGHALGGLVAMEMALKQPERLTSMVLINAWSSPNPHTLRCFNIRKAILASCEKRVFLQMQALILYPPDWIAENIEALEAEEAHLLEYFPEESNLLKRIAALSEFDIESQLSDIAIDALIVANKDDLLVPWQRSMILDEGLSSSTLKILDYGGHASTVTATDAFNSLLMAHLAQY</sequence>
<dbReference type="GO" id="GO:0016811">
    <property type="term" value="F:hydrolase activity, acting on carbon-nitrogen (but not peptide) bonds, in linear amides"/>
    <property type="evidence" value="ECO:0007669"/>
    <property type="project" value="InterPro"/>
</dbReference>
<dbReference type="RefSeq" id="WP_013660542.1">
    <property type="nucleotide sequence ID" value="NC_015276.1"/>
</dbReference>
<reference evidence="4 5" key="1">
    <citation type="journal article" date="2012" name="Stand. Genomic Sci.">
        <title>Complete genome sequence of the melanogenic marine bacterium Marinomonas mediterranea type strain (MMB-1(T)).</title>
        <authorList>
            <person name="Lucas-Elio P."/>
            <person name="Goodwin L."/>
            <person name="Woyke T."/>
            <person name="Pitluck S."/>
            <person name="Nolan M."/>
            <person name="Kyrpides N.C."/>
            <person name="Detter J.C."/>
            <person name="Copeland A."/>
            <person name="Teshima H."/>
            <person name="Bruce D."/>
            <person name="Detter C."/>
            <person name="Tapia R."/>
            <person name="Han S."/>
            <person name="Land M.L."/>
            <person name="Ivanova N."/>
            <person name="Mikhailova N."/>
            <person name="Johnston A.W."/>
            <person name="Sanchez-Amat A."/>
        </authorList>
    </citation>
    <scope>NUCLEOTIDE SEQUENCE [LARGE SCALE GENOMIC DNA]</scope>
    <source>
        <strain evidence="5">ATCC 700492 / JCM 21426 / NBRC 103028 / MMB-1</strain>
    </source>
</reference>
<accession>F2JWG4</accession>
<dbReference type="InterPro" id="IPR029058">
    <property type="entry name" value="AB_hydrolase_fold"/>
</dbReference>
<dbReference type="HAMAP" id="MF_00832">
    <property type="entry name" value="RutD"/>
    <property type="match status" value="1"/>
</dbReference>
<dbReference type="GO" id="GO:0006212">
    <property type="term" value="P:uracil catabolic process"/>
    <property type="evidence" value="ECO:0007669"/>
    <property type="project" value="UniProtKB-UniRule"/>
</dbReference>
<dbReference type="Pfam" id="PF00561">
    <property type="entry name" value="Abhydrolase_1"/>
    <property type="match status" value="1"/>
</dbReference>